<reference evidence="2" key="1">
    <citation type="journal article" date="2020" name="Stud. Mycol.">
        <title>101 Dothideomycetes genomes: a test case for predicting lifestyles and emergence of pathogens.</title>
        <authorList>
            <person name="Haridas S."/>
            <person name="Albert R."/>
            <person name="Binder M."/>
            <person name="Bloem J."/>
            <person name="Labutti K."/>
            <person name="Salamov A."/>
            <person name="Andreopoulos B."/>
            <person name="Baker S."/>
            <person name="Barry K."/>
            <person name="Bills G."/>
            <person name="Bluhm B."/>
            <person name="Cannon C."/>
            <person name="Castanera R."/>
            <person name="Culley D."/>
            <person name="Daum C."/>
            <person name="Ezra D."/>
            <person name="Gonzalez J."/>
            <person name="Henrissat B."/>
            <person name="Kuo A."/>
            <person name="Liang C."/>
            <person name="Lipzen A."/>
            <person name="Lutzoni F."/>
            <person name="Magnuson J."/>
            <person name="Mondo S."/>
            <person name="Nolan M."/>
            <person name="Ohm R."/>
            <person name="Pangilinan J."/>
            <person name="Park H.-J."/>
            <person name="Ramirez L."/>
            <person name="Alfaro M."/>
            <person name="Sun H."/>
            <person name="Tritt A."/>
            <person name="Yoshinaga Y."/>
            <person name="Zwiers L.-H."/>
            <person name="Turgeon B."/>
            <person name="Goodwin S."/>
            <person name="Spatafora J."/>
            <person name="Crous P."/>
            <person name="Grigoriev I."/>
        </authorList>
    </citation>
    <scope>NUCLEOTIDE SEQUENCE</scope>
    <source>
        <strain evidence="2">CBS 262.69</strain>
    </source>
</reference>
<proteinExistence type="predicted"/>
<dbReference type="EMBL" id="ML996689">
    <property type="protein sequence ID" value="KAF2403900.1"/>
    <property type="molecule type" value="Genomic_DNA"/>
</dbReference>
<organism evidence="2 3">
    <name type="scientific">Trichodelitschia bisporula</name>
    <dbReference type="NCBI Taxonomy" id="703511"/>
    <lineage>
        <taxon>Eukaryota</taxon>
        <taxon>Fungi</taxon>
        <taxon>Dikarya</taxon>
        <taxon>Ascomycota</taxon>
        <taxon>Pezizomycotina</taxon>
        <taxon>Dothideomycetes</taxon>
        <taxon>Dothideomycetes incertae sedis</taxon>
        <taxon>Phaeotrichales</taxon>
        <taxon>Phaeotrichaceae</taxon>
        <taxon>Trichodelitschia</taxon>
    </lineage>
</organism>
<dbReference type="Proteomes" id="UP000799640">
    <property type="component" value="Unassembled WGS sequence"/>
</dbReference>
<accession>A0A6G1I6I9</accession>
<gene>
    <name evidence="2" type="ORF">EJ06DRAFT_527492</name>
</gene>
<evidence type="ECO:0000313" key="3">
    <source>
        <dbReference type="Proteomes" id="UP000799640"/>
    </source>
</evidence>
<name>A0A6G1I6I9_9PEZI</name>
<dbReference type="OrthoDB" id="302966at2759"/>
<protein>
    <recommendedName>
        <fullName evidence="4">Six-hairpin glycosidase</fullName>
    </recommendedName>
</protein>
<evidence type="ECO:0000256" key="1">
    <source>
        <dbReference type="SAM" id="MobiDB-lite"/>
    </source>
</evidence>
<keyword evidence="3" id="KW-1185">Reference proteome</keyword>
<evidence type="ECO:0000313" key="2">
    <source>
        <dbReference type="EMBL" id="KAF2403900.1"/>
    </source>
</evidence>
<evidence type="ECO:0008006" key="4">
    <source>
        <dbReference type="Google" id="ProtNLM"/>
    </source>
</evidence>
<sequence length="346" mass="37786">MQHVYHFPTTATSEPWTPPPASAGHKGRYLWTDAFGVLNFLTLHQETSNPIFLSHALALIPSVHNVLGRTRDGSSPLPHATDQAPLAGGLRIGKESATGPDADGQYHHYLTLWMFALNRAALAAQDPGYNTMAIQLARAIHPYFVKERESARPRMVWKTGVDLNEVMVGSEGNLDPFDGYAVCRLLTGEVADGVGGEGALDAEIGDYSRIVRAKFPKFSSGDSLDQGMALWTAHWYADEDWAAAIIHAVTEELKVSTVRGPMSHRLAFREFGECLGIKCALMGAKKWDERAEDILEEWEVAGAVPSPKNGAAGMNTEESLQPITCVMYAAALIPGVFHKGYLIRFP</sequence>
<feature type="region of interest" description="Disordered" evidence="1">
    <location>
        <begin position="1"/>
        <end position="22"/>
    </location>
</feature>
<dbReference type="AlphaFoldDB" id="A0A6G1I6I9"/>